<evidence type="ECO:0000256" key="1">
    <source>
        <dbReference type="SAM" id="MobiDB-lite"/>
    </source>
</evidence>
<dbReference type="RefSeq" id="WP_131001310.1">
    <property type="nucleotide sequence ID" value="NZ_JBHSZR010000002.1"/>
</dbReference>
<dbReference type="Proteomes" id="UP000291613">
    <property type="component" value="Unassembled WGS sequence"/>
</dbReference>
<dbReference type="Gene3D" id="1.25.40.10">
    <property type="entry name" value="Tetratricopeptide repeat domain"/>
    <property type="match status" value="1"/>
</dbReference>
<feature type="region of interest" description="Disordered" evidence="1">
    <location>
        <begin position="263"/>
        <end position="340"/>
    </location>
</feature>
<dbReference type="SUPFAM" id="SSF48452">
    <property type="entry name" value="TPR-like"/>
    <property type="match status" value="1"/>
</dbReference>
<evidence type="ECO:0000313" key="3">
    <source>
        <dbReference type="EMBL" id="TBN55059.1"/>
    </source>
</evidence>
<dbReference type="AlphaFoldDB" id="A0A4Q9GKZ6"/>
<feature type="signal peptide" evidence="2">
    <location>
        <begin position="1"/>
        <end position="25"/>
    </location>
</feature>
<keyword evidence="4" id="KW-1185">Reference proteome</keyword>
<accession>A0A4Q9GKZ6</accession>
<reference evidence="3 4" key="1">
    <citation type="submission" date="2019-02" db="EMBL/GenBank/DDBJ databases">
        <title>Hansschlegelia quercus sp. nov., a novel methylotrophic bacterium from buds of oak (Quercus robur L.).</title>
        <authorList>
            <person name="Agafonova N.V."/>
            <person name="Kaparullina E.N."/>
            <person name="Grouzdev D.S."/>
            <person name="Doronina N.V."/>
        </authorList>
    </citation>
    <scope>NUCLEOTIDE SEQUENCE [LARGE SCALE GENOMIC DNA]</scope>
    <source>
        <strain evidence="3 4">Dub</strain>
    </source>
</reference>
<feature type="chain" id="PRO_5020388052" evidence="2">
    <location>
        <begin position="26"/>
        <end position="1130"/>
    </location>
</feature>
<keyword evidence="2" id="KW-0732">Signal</keyword>
<dbReference type="EMBL" id="SIUB01000001">
    <property type="protein sequence ID" value="TBN55059.1"/>
    <property type="molecule type" value="Genomic_DNA"/>
</dbReference>
<evidence type="ECO:0000256" key="2">
    <source>
        <dbReference type="SAM" id="SignalP"/>
    </source>
</evidence>
<feature type="compositionally biased region" description="Low complexity" evidence="1">
    <location>
        <begin position="278"/>
        <end position="329"/>
    </location>
</feature>
<dbReference type="InterPro" id="IPR011990">
    <property type="entry name" value="TPR-like_helical_dom_sf"/>
</dbReference>
<comment type="caution">
    <text evidence="3">The sequence shown here is derived from an EMBL/GenBank/DDBJ whole genome shotgun (WGS) entry which is preliminary data.</text>
</comment>
<gene>
    <name evidence="3" type="ORF">EYR15_02650</name>
</gene>
<organism evidence="3 4">
    <name type="scientific">Hansschlegelia quercus</name>
    <dbReference type="NCBI Taxonomy" id="2528245"/>
    <lineage>
        <taxon>Bacteria</taxon>
        <taxon>Pseudomonadati</taxon>
        <taxon>Pseudomonadota</taxon>
        <taxon>Alphaproteobacteria</taxon>
        <taxon>Hyphomicrobiales</taxon>
        <taxon>Methylopilaceae</taxon>
        <taxon>Hansschlegelia</taxon>
    </lineage>
</organism>
<sequence length="1130" mass="119668">MSSGRLLAVIAWVGLAIAASAPARAADATVTAAIAPEGYGRIVLSFDRLPGYDAKLANNVLILSFSDPVKADFAPLSSGLGGFVNVIRRDPDGRGLRVALTKPARLSVNEAGDKLFLDLLPSNWTGTPPPLPKDVVTALGREAREARVLKAEEELRRMRPKIALDVTGAEQPTFSRLSFKVDDDVDVGFKRIGDKVAVTFGANLAFDVARARSTLPDSVADIETARTNEALVVMIPAPAKVGVRGFREQGAYVLDIDRGERKAVAADDHAAPHDEQPAKPAAAPNVKPAPAPAAAAPAEKAAPVAQPAAAPAAKVAETAPAQPAAKPAPTAKPAPSMPGIASVVKDGDTLRLVFPFSQPTPAAIFRRNKTLWAVFDQPEELGLDAIVKGSGGLVTAASQSGLDSGRLVRLTLSDPRLLTVSLDGSNWVISLGDDMVSRSSPLAVKPAFGANGRSAIEIEAQGLGTIRQIRDPEIGDALSIATLAGPARGVVRPQQFVEFSVLATGQGVAISPIADDLHVNGDLDRIIVRRDSSLALSMLDPNAGAGTPGLPATAPILNGALAADEAAKPFNARENALIELAAMAPTEQRTDARLNLARFYQLRARPADAKAVVEATIEDDKAAARDPRASILLAASDVQLGRSTEALALLSKPDLAASSEAALWRAAALADLGRVGPARDALRSGGSALPQLPGRLQSRFIELAVSLALDAGDRAQAVTQFERLEVLPTLRGIGGREIMRARVYEAVGEVDKALTAYDALVKGPDPEIAAEAELRSVELGLKSGKIKPDAAIERLDQLVTGWRGDWIEAEALAQLVDLYGDVERWRDAFTTLRTAVSAFPDTENSRALQDRMQDRFVNLFLGGGLDRISKLDALSLFYDFQELSPSGKRGDELVRKLADKLVDVDLLDQASALLDYQIDNRLSGAARAQVAARAALIDLMNNKPAKAVDVLRRTRQADLPASLANTRLVLEARALAMSGRTDLALEMAEGIEGAQGARLAADMLWTARRWADAGEALERLLGAAWKDPAPLDSDQRTQVMRAAIALSLAGDAMGVDRLRNKFASKMTNSPEAQSFDVVTAPVEMRGDAFREIARSIATSSTFDAFMREYKARSAEDLPSDKTASATPTKA</sequence>
<proteinExistence type="predicted"/>
<protein>
    <submittedName>
        <fullName evidence="3">Tetratricopeptide repeat protein</fullName>
    </submittedName>
</protein>
<evidence type="ECO:0000313" key="4">
    <source>
        <dbReference type="Proteomes" id="UP000291613"/>
    </source>
</evidence>
<name>A0A4Q9GKZ6_9HYPH</name>
<dbReference type="OrthoDB" id="7431909at2"/>
<feature type="compositionally biased region" description="Basic and acidic residues" evidence="1">
    <location>
        <begin position="263"/>
        <end position="277"/>
    </location>
</feature>